<accession>A0AAV7JLW7</accession>
<gene>
    <name evidence="1" type="ORF">LOD99_6455</name>
</gene>
<dbReference type="EMBL" id="JAKMXF010000317">
    <property type="protein sequence ID" value="KAI6649906.1"/>
    <property type="molecule type" value="Genomic_DNA"/>
</dbReference>
<keyword evidence="2" id="KW-1185">Reference proteome</keyword>
<proteinExistence type="predicted"/>
<dbReference type="Proteomes" id="UP001165289">
    <property type="component" value="Unassembled WGS sequence"/>
</dbReference>
<organism evidence="1 2">
    <name type="scientific">Oopsacas minuta</name>
    <dbReference type="NCBI Taxonomy" id="111878"/>
    <lineage>
        <taxon>Eukaryota</taxon>
        <taxon>Metazoa</taxon>
        <taxon>Porifera</taxon>
        <taxon>Hexactinellida</taxon>
        <taxon>Hexasterophora</taxon>
        <taxon>Lyssacinosida</taxon>
        <taxon>Leucopsacidae</taxon>
        <taxon>Oopsacas</taxon>
    </lineage>
</organism>
<comment type="caution">
    <text evidence="1">The sequence shown here is derived from an EMBL/GenBank/DDBJ whole genome shotgun (WGS) entry which is preliminary data.</text>
</comment>
<dbReference type="AlphaFoldDB" id="A0AAV7JLW7"/>
<sequence>MWNALKNYLAESMKPFKLKRHFEKEHPTYTDRDVSIFERKADSVKKSRLDTNGQTFASTRAQLNWRSKFPNRRCLTGEESANLSPSVLISSTYCRPGSSYRMCDTKLPTVSVIGFRYDNTLPCLDTRGIFKQGCPSLKCNSMISLILCQLWLEKKQGLKSNEQMERYSEK</sequence>
<reference evidence="1 2" key="1">
    <citation type="journal article" date="2023" name="BMC Biol.">
        <title>The compact genome of the sponge Oopsacas minuta (Hexactinellida) is lacking key metazoan core genes.</title>
        <authorList>
            <person name="Santini S."/>
            <person name="Schenkelaars Q."/>
            <person name="Jourda C."/>
            <person name="Duchesne M."/>
            <person name="Belahbib H."/>
            <person name="Rocher C."/>
            <person name="Selva M."/>
            <person name="Riesgo A."/>
            <person name="Vervoort M."/>
            <person name="Leys S.P."/>
            <person name="Kodjabachian L."/>
            <person name="Le Bivic A."/>
            <person name="Borchiellini C."/>
            <person name="Claverie J.M."/>
            <person name="Renard E."/>
        </authorList>
    </citation>
    <scope>NUCLEOTIDE SEQUENCE [LARGE SCALE GENOMIC DNA]</scope>
    <source>
        <strain evidence="1">SPO-2</strain>
    </source>
</reference>
<name>A0AAV7JLW7_9METZ</name>
<protein>
    <submittedName>
        <fullName evidence="1">Zinc finger BED domain-containing protein 5-like</fullName>
    </submittedName>
</protein>
<evidence type="ECO:0000313" key="2">
    <source>
        <dbReference type="Proteomes" id="UP001165289"/>
    </source>
</evidence>
<evidence type="ECO:0000313" key="1">
    <source>
        <dbReference type="EMBL" id="KAI6649906.1"/>
    </source>
</evidence>